<dbReference type="GO" id="GO:0015920">
    <property type="term" value="P:lipopolysaccharide transport"/>
    <property type="evidence" value="ECO:0007669"/>
    <property type="project" value="TreeGrafter"/>
</dbReference>
<feature type="transmembrane region" description="Helical" evidence="6">
    <location>
        <begin position="350"/>
        <end position="371"/>
    </location>
</feature>
<keyword evidence="2" id="KW-1003">Cell membrane</keyword>
<name>A0A1H6KEU6_9RHOB</name>
<keyword evidence="5 6" id="KW-0472">Membrane</keyword>
<feature type="transmembrane region" description="Helical" evidence="6">
    <location>
        <begin position="285"/>
        <end position="307"/>
    </location>
</feature>
<proteinExistence type="predicted"/>
<evidence type="ECO:0000256" key="1">
    <source>
        <dbReference type="ARBA" id="ARBA00004651"/>
    </source>
</evidence>
<keyword evidence="8" id="KW-1185">Reference proteome</keyword>
<reference evidence="8" key="1">
    <citation type="submission" date="2016-10" db="EMBL/GenBank/DDBJ databases">
        <authorList>
            <person name="Varghese N."/>
            <person name="Submissions S."/>
        </authorList>
    </citation>
    <scope>NUCLEOTIDE SEQUENCE [LARGE SCALE GENOMIC DNA]</scope>
    <source>
        <strain evidence="8">DSM 11593</strain>
    </source>
</reference>
<evidence type="ECO:0000313" key="7">
    <source>
        <dbReference type="EMBL" id="SEH70338.1"/>
    </source>
</evidence>
<accession>A0A1H6KEU6</accession>
<dbReference type="AlphaFoldDB" id="A0A1H6KEU6"/>
<feature type="transmembrane region" description="Helical" evidence="6">
    <location>
        <begin position="319"/>
        <end position="338"/>
    </location>
</feature>
<feature type="transmembrane region" description="Helical" evidence="6">
    <location>
        <begin position="99"/>
        <end position="118"/>
    </location>
</feature>
<evidence type="ECO:0000256" key="5">
    <source>
        <dbReference type="ARBA" id="ARBA00023136"/>
    </source>
</evidence>
<dbReference type="PANTHER" id="PTHR33529">
    <property type="entry name" value="SLR0882 PROTEIN-RELATED"/>
    <property type="match status" value="1"/>
</dbReference>
<evidence type="ECO:0000256" key="2">
    <source>
        <dbReference type="ARBA" id="ARBA00022475"/>
    </source>
</evidence>
<protein>
    <submittedName>
        <fullName evidence="7">Lipopolysaccharide export system permease protein</fullName>
    </submittedName>
</protein>
<dbReference type="Proteomes" id="UP000199125">
    <property type="component" value="Unassembled WGS sequence"/>
</dbReference>
<dbReference type="STRING" id="65735.SAMN04488075_0873"/>
<keyword evidence="4 6" id="KW-1133">Transmembrane helix</keyword>
<dbReference type="InterPro" id="IPR005495">
    <property type="entry name" value="LptG/LptF_permease"/>
</dbReference>
<sequence length="374" mass="39467">MILQRYVARRFLRQFLLVTAVFVAILFLIDIIEQIRRFGGNTDIGLAGLAGLSALNITASVYTILPLITLLAGIALFLGLSRSSELVAMRAAGRSGLRVLAAPVITAMLLGAVLVSIMNPMVAATTKRYDQAVVSARGNAAQAISLGRGAVWLRQGVAPGAAGTGNKGGQIVIRAGRASPDATTLYDATFIVLDAVEGPVRRIVAQSARLESGSWALAGVKEWPLRKPNPELAAVTLPGLTLPTELTADRIRDGFGAPDAVAIWQLPEFIAGLESAGFTALRHRVWLMIELARPLLMGAMVMVAAVFTMRPMRGRKAGVLVLSAFITGVGLFFLRNLTQVLGETGEIPPLFAAFVPPLVAAMLALAALLGLEDG</sequence>
<evidence type="ECO:0000256" key="3">
    <source>
        <dbReference type="ARBA" id="ARBA00022692"/>
    </source>
</evidence>
<evidence type="ECO:0000313" key="8">
    <source>
        <dbReference type="Proteomes" id="UP000199125"/>
    </source>
</evidence>
<dbReference type="PANTHER" id="PTHR33529:SF2">
    <property type="entry name" value="LIPOPOLYSACCHARIDE EXPORT SYSTEM PERMEASE PROTEIN LPTG"/>
    <property type="match status" value="1"/>
</dbReference>
<feature type="transmembrane region" description="Helical" evidence="6">
    <location>
        <begin position="52"/>
        <end position="78"/>
    </location>
</feature>
<dbReference type="OrthoDB" id="9798468at2"/>
<dbReference type="Pfam" id="PF03739">
    <property type="entry name" value="LptF_LptG"/>
    <property type="match status" value="1"/>
</dbReference>
<gene>
    <name evidence="7" type="ORF">SAMN04488075_0873</name>
</gene>
<feature type="transmembrane region" description="Helical" evidence="6">
    <location>
        <begin position="12"/>
        <end position="32"/>
    </location>
</feature>
<dbReference type="GO" id="GO:0055085">
    <property type="term" value="P:transmembrane transport"/>
    <property type="evidence" value="ECO:0007669"/>
    <property type="project" value="InterPro"/>
</dbReference>
<evidence type="ECO:0000256" key="6">
    <source>
        <dbReference type="SAM" id="Phobius"/>
    </source>
</evidence>
<comment type="subcellular location">
    <subcellularLocation>
        <location evidence="1">Cell membrane</location>
        <topology evidence="1">Multi-pass membrane protein</topology>
    </subcellularLocation>
</comment>
<dbReference type="RefSeq" id="WP_090845963.1">
    <property type="nucleotide sequence ID" value="NZ_FNXG01000001.1"/>
</dbReference>
<organism evidence="7 8">
    <name type="scientific">Paracoccus alkenifer</name>
    <dbReference type="NCBI Taxonomy" id="65735"/>
    <lineage>
        <taxon>Bacteria</taxon>
        <taxon>Pseudomonadati</taxon>
        <taxon>Pseudomonadota</taxon>
        <taxon>Alphaproteobacteria</taxon>
        <taxon>Rhodobacterales</taxon>
        <taxon>Paracoccaceae</taxon>
        <taxon>Paracoccus</taxon>
    </lineage>
</organism>
<dbReference type="GO" id="GO:0043190">
    <property type="term" value="C:ATP-binding cassette (ABC) transporter complex"/>
    <property type="evidence" value="ECO:0007669"/>
    <property type="project" value="InterPro"/>
</dbReference>
<dbReference type="EMBL" id="FNXG01000001">
    <property type="protein sequence ID" value="SEH70338.1"/>
    <property type="molecule type" value="Genomic_DNA"/>
</dbReference>
<dbReference type="InterPro" id="IPR030923">
    <property type="entry name" value="LptG"/>
</dbReference>
<keyword evidence="3 6" id="KW-0812">Transmembrane</keyword>
<dbReference type="NCBIfam" id="TIGR04408">
    <property type="entry name" value="LptG_lptG"/>
    <property type="match status" value="1"/>
</dbReference>
<evidence type="ECO:0000256" key="4">
    <source>
        <dbReference type="ARBA" id="ARBA00022989"/>
    </source>
</evidence>